<dbReference type="EMBL" id="CP091430">
    <property type="protein sequence ID" value="UVI29406.1"/>
    <property type="molecule type" value="Genomic_DNA"/>
</dbReference>
<dbReference type="Gene3D" id="1.10.10.60">
    <property type="entry name" value="Homeodomain-like"/>
    <property type="match status" value="1"/>
</dbReference>
<sequence>MKLRNDKIYELHIGGISFGELANLYSSSEERIRNIVYEQQRQQRDGDGIN</sequence>
<gene>
    <name evidence="1" type="ORF">L1F29_28960</name>
</gene>
<protein>
    <recommendedName>
        <fullName evidence="3">RNA polymerase sigma-70 region 4 domain-containing protein</fullName>
    </recommendedName>
</protein>
<accession>A0ABY5S669</accession>
<reference evidence="1" key="1">
    <citation type="submission" date="2022-01" db="EMBL/GenBank/DDBJ databases">
        <title>Paenibacillus spongiae sp. nov., isolated from marine sponge.</title>
        <authorList>
            <person name="Li Z."/>
            <person name="Zhang M."/>
        </authorList>
    </citation>
    <scope>NUCLEOTIDE SEQUENCE</scope>
    <source>
        <strain evidence="1">PHS-Z3</strain>
    </source>
</reference>
<evidence type="ECO:0008006" key="3">
    <source>
        <dbReference type="Google" id="ProtNLM"/>
    </source>
</evidence>
<keyword evidence="2" id="KW-1185">Reference proteome</keyword>
<evidence type="ECO:0000313" key="2">
    <source>
        <dbReference type="Proteomes" id="UP001057877"/>
    </source>
</evidence>
<proteinExistence type="predicted"/>
<evidence type="ECO:0000313" key="1">
    <source>
        <dbReference type="EMBL" id="UVI29406.1"/>
    </source>
</evidence>
<name>A0ABY5S669_9BACL</name>
<organism evidence="1 2">
    <name type="scientific">Paenibacillus spongiae</name>
    <dbReference type="NCBI Taxonomy" id="2909671"/>
    <lineage>
        <taxon>Bacteria</taxon>
        <taxon>Bacillati</taxon>
        <taxon>Bacillota</taxon>
        <taxon>Bacilli</taxon>
        <taxon>Bacillales</taxon>
        <taxon>Paenibacillaceae</taxon>
        <taxon>Paenibacillus</taxon>
    </lineage>
</organism>
<dbReference type="Proteomes" id="UP001057877">
    <property type="component" value="Chromosome"/>
</dbReference>
<dbReference type="RefSeq" id="WP_258385495.1">
    <property type="nucleotide sequence ID" value="NZ_CP091430.1"/>
</dbReference>